<name>Q1D4D8_MYXXD</name>
<keyword evidence="2" id="KW-0732">Signal</keyword>
<dbReference type="EnsemblBacteria" id="ABF90431">
    <property type="protein sequence ID" value="ABF90431"/>
    <property type="gene ID" value="MXAN_4310"/>
</dbReference>
<dbReference type="KEGG" id="mxa:MXAN_4310"/>
<organism evidence="3 4">
    <name type="scientific">Myxococcus xanthus (strain DK1622)</name>
    <dbReference type="NCBI Taxonomy" id="246197"/>
    <lineage>
        <taxon>Bacteria</taxon>
        <taxon>Pseudomonadati</taxon>
        <taxon>Myxococcota</taxon>
        <taxon>Myxococcia</taxon>
        <taxon>Myxococcales</taxon>
        <taxon>Cystobacterineae</taxon>
        <taxon>Myxococcaceae</taxon>
        <taxon>Myxococcus</taxon>
    </lineage>
</organism>
<gene>
    <name evidence="3" type="ordered locus">MXAN_4310</name>
</gene>
<protein>
    <submittedName>
        <fullName evidence="3">Uncharacterized protein</fullName>
    </submittedName>
</protein>
<feature type="signal peptide" evidence="2">
    <location>
        <begin position="1"/>
        <end position="31"/>
    </location>
</feature>
<dbReference type="eggNOG" id="COG3746">
    <property type="taxonomic scope" value="Bacteria"/>
</dbReference>
<dbReference type="AlphaFoldDB" id="Q1D4D8"/>
<dbReference type="Proteomes" id="UP000002402">
    <property type="component" value="Chromosome"/>
</dbReference>
<feature type="region of interest" description="Disordered" evidence="1">
    <location>
        <begin position="339"/>
        <end position="361"/>
    </location>
</feature>
<proteinExistence type="predicted"/>
<keyword evidence="4" id="KW-1185">Reference proteome</keyword>
<dbReference type="HOGENOM" id="CLU_766879_0_0_7"/>
<evidence type="ECO:0000313" key="4">
    <source>
        <dbReference type="Proteomes" id="UP000002402"/>
    </source>
</evidence>
<feature type="chain" id="PRO_5004188215" evidence="2">
    <location>
        <begin position="32"/>
        <end position="361"/>
    </location>
</feature>
<dbReference type="Gene3D" id="2.40.160.10">
    <property type="entry name" value="Porin"/>
    <property type="match status" value="1"/>
</dbReference>
<evidence type="ECO:0000256" key="2">
    <source>
        <dbReference type="SAM" id="SignalP"/>
    </source>
</evidence>
<dbReference type="InterPro" id="IPR023614">
    <property type="entry name" value="Porin_dom_sf"/>
</dbReference>
<reference evidence="3 4" key="1">
    <citation type="journal article" date="2006" name="Proc. Natl. Acad. Sci. U.S.A.">
        <title>Evolution of sensory complexity recorded in a myxobacterial genome.</title>
        <authorList>
            <person name="Goldman B.S."/>
            <person name="Nierman W.C."/>
            <person name="Kaiser D."/>
            <person name="Slater S.C."/>
            <person name="Durkin A.S."/>
            <person name="Eisen J.A."/>
            <person name="Ronning C.M."/>
            <person name="Barbazuk W.B."/>
            <person name="Blanchard M."/>
            <person name="Field C."/>
            <person name="Halling C."/>
            <person name="Hinkle G."/>
            <person name="Iartchuk O."/>
            <person name="Kim H.S."/>
            <person name="Mackenzie C."/>
            <person name="Madupu R."/>
            <person name="Miller N."/>
            <person name="Shvartsbeyn A."/>
            <person name="Sullivan S.A."/>
            <person name="Vaudin M."/>
            <person name="Wiegand R."/>
            <person name="Kaplan H.B."/>
        </authorList>
    </citation>
    <scope>NUCLEOTIDE SEQUENCE [LARGE SCALE GENOMIC DNA]</scope>
    <source>
        <strain evidence="4">DK1622</strain>
    </source>
</reference>
<dbReference type="STRING" id="246197.MXAN_4310"/>
<dbReference type="EMBL" id="CP000113">
    <property type="protein sequence ID" value="ABF90431.1"/>
    <property type="molecule type" value="Genomic_DNA"/>
</dbReference>
<sequence>MAPMERATRRTRTVLSLCLLALAGMARPGRAEEVVEEGPRLEFREALQLRIDQGLSAAGAAAVSLRRGRVGLHLTGSPWVRGGLEVSFDRLVLLPGPLQGPPLALHEASVTFTVMPQRAWLSVGLFRPQVGRESLTSGFEVDSLDKAITQGPLREHLTGTESGRAPGVDVGGLLRGEGWSVRYDSGVVVYRPGPEGAWRPPLLVARAALTLGAPEADVYSLSLPMNDFGLRPGLTLALQGSTEPGGDARSWGVDALLRLRPLVLSAELHQVASPQGHALLAHVRAGLNLPGPGATVLEPWALVARVTGGALADAPGGARLDAGLSWYLRRQALRATLGGSWRPPGHAASGGHLGLSLQHRR</sequence>
<evidence type="ECO:0000256" key="1">
    <source>
        <dbReference type="SAM" id="MobiDB-lite"/>
    </source>
</evidence>
<accession>Q1D4D8</accession>
<evidence type="ECO:0000313" key="3">
    <source>
        <dbReference type="EMBL" id="ABF90431.1"/>
    </source>
</evidence>